<gene>
    <name evidence="2" type="ORF">F3F94_20810</name>
</gene>
<dbReference type="AlphaFoldDB" id="A0A641M9W7"/>
<dbReference type="RefSeq" id="WP_317131995.1">
    <property type="nucleotide sequence ID" value="NZ_VWMU01000427.1"/>
</dbReference>
<dbReference type="CDD" id="cd04870">
    <property type="entry name" value="ACT_PSP_1"/>
    <property type="match status" value="1"/>
</dbReference>
<dbReference type="SUPFAM" id="SSF55021">
    <property type="entry name" value="ACT-like"/>
    <property type="match status" value="1"/>
</dbReference>
<comment type="caution">
    <text evidence="2">The sequence shown here is derived from an EMBL/GenBank/DDBJ whole genome shotgun (WGS) entry which is preliminary data.</text>
</comment>
<protein>
    <submittedName>
        <fullName evidence="2">Phosphoserine phosphatase SerB</fullName>
    </submittedName>
</protein>
<dbReference type="InterPro" id="IPR045865">
    <property type="entry name" value="ACT-like_dom_sf"/>
</dbReference>
<accession>A0A641M9W7</accession>
<organism evidence="2">
    <name type="scientific">Bacteroides salyersiae</name>
    <dbReference type="NCBI Taxonomy" id="291644"/>
    <lineage>
        <taxon>Bacteria</taxon>
        <taxon>Pseudomonadati</taxon>
        <taxon>Bacteroidota</taxon>
        <taxon>Bacteroidia</taxon>
        <taxon>Bacteroidales</taxon>
        <taxon>Bacteroidaceae</taxon>
        <taxon>Bacteroides</taxon>
    </lineage>
</organism>
<evidence type="ECO:0000313" key="2">
    <source>
        <dbReference type="EMBL" id="KAA3702528.1"/>
    </source>
</evidence>
<feature type="domain" description="ACT" evidence="1">
    <location>
        <begin position="10"/>
        <end position="76"/>
    </location>
</feature>
<name>A0A641M9W7_9BACE</name>
<dbReference type="PROSITE" id="PS51671">
    <property type="entry name" value="ACT"/>
    <property type="match status" value="1"/>
</dbReference>
<proteinExistence type="predicted"/>
<feature type="non-terminal residue" evidence="2">
    <location>
        <position position="76"/>
    </location>
</feature>
<evidence type="ECO:0000259" key="1">
    <source>
        <dbReference type="PROSITE" id="PS51671"/>
    </source>
</evidence>
<dbReference type="EMBL" id="VWMU01000427">
    <property type="protein sequence ID" value="KAA3702528.1"/>
    <property type="molecule type" value="Genomic_DNA"/>
</dbReference>
<reference evidence="2" key="1">
    <citation type="journal article" date="2019" name="Nat. Med.">
        <title>A library of human gut bacterial isolates paired with longitudinal multiomics data enables mechanistic microbiome research.</title>
        <authorList>
            <person name="Poyet M."/>
            <person name="Groussin M."/>
            <person name="Gibbons S.M."/>
            <person name="Avila-Pacheco J."/>
            <person name="Jiang X."/>
            <person name="Kearney S.M."/>
            <person name="Perrotta A.R."/>
            <person name="Berdy B."/>
            <person name="Zhao S."/>
            <person name="Lieberman T.D."/>
            <person name="Swanson P.K."/>
            <person name="Smith M."/>
            <person name="Roesemann S."/>
            <person name="Alexander J.E."/>
            <person name="Rich S.A."/>
            <person name="Livny J."/>
            <person name="Vlamakis H."/>
            <person name="Clish C."/>
            <person name="Bullock K."/>
            <person name="Deik A."/>
            <person name="Scott J."/>
            <person name="Pierce K.A."/>
            <person name="Xavier R.J."/>
            <person name="Alm E.J."/>
        </authorList>
    </citation>
    <scope>NUCLEOTIDE SEQUENCE</scope>
    <source>
        <strain evidence="2">BIOML-A21</strain>
    </source>
</reference>
<dbReference type="Pfam" id="PF13740">
    <property type="entry name" value="ACT_6"/>
    <property type="match status" value="1"/>
</dbReference>
<dbReference type="Gene3D" id="3.30.70.260">
    <property type="match status" value="1"/>
</dbReference>
<sequence length="76" mass="8269">MQLSNTELILIRITGEDRPGLTASVTEILAKYDATILDIGQADIHNTLSLGILCMTEEQNSGFIMKELLFKASSLG</sequence>
<dbReference type="InterPro" id="IPR002912">
    <property type="entry name" value="ACT_dom"/>
</dbReference>